<dbReference type="InterPro" id="IPR036869">
    <property type="entry name" value="J_dom_sf"/>
</dbReference>
<evidence type="ECO:0000313" key="6">
    <source>
        <dbReference type="Proteomes" id="UP000239649"/>
    </source>
</evidence>
<dbReference type="InterPro" id="IPR006598">
    <property type="entry name" value="CAP10"/>
</dbReference>
<dbReference type="SMART" id="SM00271">
    <property type="entry name" value="DnaJ"/>
    <property type="match status" value="1"/>
</dbReference>
<sequence length="780" mass="83901">MGALAWVRDANKRPAPDGGGGGGASGSGGGQPAGRTVVSGAPAVLPPPSKRPKKMVWKRDAAAAAQADGSTAAASGAAAGNGQPPATDQQQQQPAVDQQQAQDVKQPAAETAHDQQRQHGKHHGKHHAPHQQHGTRKPAVARAAAKPAAAAGSASGAAQAAELERLRLQIAAQEARLKSQTAAASAAKAAAASAAAEVARQKEARKAKLEAGFAAALAAAQKEAAAAAAAAGPAAAAADAAEVARVLAARDDYGVLQLAPGAPAAAIRRRYREMAVALHPDKCRQEQAKEAFQRLVRAYQNLAKYAHSAPVYVIVLSSVGKRVLGRLPCVERGQAVAQPARRAQEQPWEHLERLPADQLSGWRKFAEERQCSLDDSDYAPIFRDLAPFRAAGGVGEAAVEDLAAQLKEVTVATVDASADPPTVTFSKPGGPYGGFYNDLLTSLAPHLPRGMRVKLLMNAMDEPRSWTVALPEEVDELMRNNTLREDQVWHWKGCDAVGPEAQAMKRKHGMLASTLQFHARRGSFPMFSGFKVTGCFDDILIPTMHSNPSHINHAATHSGCPLSNVTFSSKRPVAFWRGSTTGATVHDLVPQEVWEQYHRQRLVALSQRHPEHLDAGFTAFVQCGTEKCEDMEKQYKRHPPMTQETAFDGFRYQMVVDGNSGAGRLLPTLCSGSLTMLASLVQEWYHFKLQPFKHYLPINLEYSDLVAAVEWARAHDSEARAIAEAAAQLVNRRLRRADAECYTMRLLYEYAAIYHPGNSGGKYKLIHKPPLNKHSGFSLW</sequence>
<dbReference type="InterPro" id="IPR051091">
    <property type="entry name" value="O-Glucosyltr/Glycosyltrsf_90"/>
</dbReference>
<reference evidence="5 6" key="1">
    <citation type="journal article" date="2018" name="Plant J.">
        <title>Genome sequences of Chlorella sorokiniana UTEX 1602 and Micractinium conductrix SAG 241.80: implications to maltose excretion by a green alga.</title>
        <authorList>
            <person name="Arriola M.B."/>
            <person name="Velmurugan N."/>
            <person name="Zhang Y."/>
            <person name="Plunkett M.H."/>
            <person name="Hondzo H."/>
            <person name="Barney B.M."/>
        </authorList>
    </citation>
    <scope>NUCLEOTIDE SEQUENCE [LARGE SCALE GENOMIC DNA]</scope>
    <source>
        <strain evidence="5 6">SAG 241.80</strain>
    </source>
</reference>
<feature type="compositionally biased region" description="Basic residues" evidence="3">
    <location>
        <begin position="118"/>
        <end position="136"/>
    </location>
</feature>
<accession>A0A2P6V175</accession>
<evidence type="ECO:0000259" key="4">
    <source>
        <dbReference type="PROSITE" id="PS50076"/>
    </source>
</evidence>
<dbReference type="SUPFAM" id="SSF46565">
    <property type="entry name" value="Chaperone J-domain"/>
    <property type="match status" value="1"/>
</dbReference>
<feature type="compositionally biased region" description="Low complexity" evidence="3">
    <location>
        <begin position="62"/>
        <end position="109"/>
    </location>
</feature>
<dbReference type="OrthoDB" id="10250354at2759"/>
<comment type="similarity">
    <text evidence="1">Belongs to the glycosyltransferase 90 family.</text>
</comment>
<dbReference type="CDD" id="cd06257">
    <property type="entry name" value="DnaJ"/>
    <property type="match status" value="1"/>
</dbReference>
<dbReference type="GO" id="GO:0016740">
    <property type="term" value="F:transferase activity"/>
    <property type="evidence" value="ECO:0007669"/>
    <property type="project" value="UniProtKB-KW"/>
</dbReference>
<dbReference type="Pfam" id="PF05686">
    <property type="entry name" value="Glyco_transf_90"/>
    <property type="match status" value="1"/>
</dbReference>
<organism evidence="5 6">
    <name type="scientific">Micractinium conductrix</name>
    <dbReference type="NCBI Taxonomy" id="554055"/>
    <lineage>
        <taxon>Eukaryota</taxon>
        <taxon>Viridiplantae</taxon>
        <taxon>Chlorophyta</taxon>
        <taxon>core chlorophytes</taxon>
        <taxon>Trebouxiophyceae</taxon>
        <taxon>Chlorellales</taxon>
        <taxon>Chlorellaceae</taxon>
        <taxon>Chlorella clade</taxon>
        <taxon>Micractinium</taxon>
    </lineage>
</organism>
<dbReference type="Gene3D" id="1.10.287.110">
    <property type="entry name" value="DnaJ domain"/>
    <property type="match status" value="1"/>
</dbReference>
<evidence type="ECO:0000256" key="2">
    <source>
        <dbReference type="ARBA" id="ARBA00022679"/>
    </source>
</evidence>
<feature type="compositionally biased region" description="Low complexity" evidence="3">
    <location>
        <begin position="137"/>
        <end position="152"/>
    </location>
</feature>
<feature type="compositionally biased region" description="Gly residues" evidence="3">
    <location>
        <begin position="17"/>
        <end position="32"/>
    </location>
</feature>
<dbReference type="Pfam" id="PF00226">
    <property type="entry name" value="DnaJ"/>
    <property type="match status" value="1"/>
</dbReference>
<dbReference type="EMBL" id="LHPF02000046">
    <property type="protein sequence ID" value="PSC67835.1"/>
    <property type="molecule type" value="Genomic_DNA"/>
</dbReference>
<dbReference type="PANTHER" id="PTHR12203:SF35">
    <property type="entry name" value="PROTEIN O-GLUCOSYLTRANSFERASE 1"/>
    <property type="match status" value="1"/>
</dbReference>
<keyword evidence="6" id="KW-1185">Reference proteome</keyword>
<feature type="domain" description="J" evidence="4">
    <location>
        <begin position="251"/>
        <end position="307"/>
    </location>
</feature>
<dbReference type="PROSITE" id="PS50076">
    <property type="entry name" value="DNAJ_2"/>
    <property type="match status" value="1"/>
</dbReference>
<evidence type="ECO:0000256" key="1">
    <source>
        <dbReference type="ARBA" id="ARBA00010118"/>
    </source>
</evidence>
<dbReference type="AlphaFoldDB" id="A0A2P6V175"/>
<feature type="region of interest" description="Disordered" evidence="3">
    <location>
        <begin position="1"/>
        <end position="152"/>
    </location>
</feature>
<dbReference type="InterPro" id="IPR001623">
    <property type="entry name" value="DnaJ_domain"/>
</dbReference>
<keyword evidence="2" id="KW-0808">Transferase</keyword>
<dbReference type="PANTHER" id="PTHR12203">
    <property type="entry name" value="KDEL LYS-ASP-GLU-LEU CONTAINING - RELATED"/>
    <property type="match status" value="1"/>
</dbReference>
<gene>
    <name evidence="5" type="ORF">C2E20_8489</name>
</gene>
<dbReference type="Proteomes" id="UP000239649">
    <property type="component" value="Unassembled WGS sequence"/>
</dbReference>
<dbReference type="SMART" id="SM00672">
    <property type="entry name" value="CAP10"/>
    <property type="match status" value="1"/>
</dbReference>
<evidence type="ECO:0000313" key="5">
    <source>
        <dbReference type="EMBL" id="PSC67835.1"/>
    </source>
</evidence>
<protein>
    <recommendedName>
        <fullName evidence="4">J domain-containing protein</fullName>
    </recommendedName>
</protein>
<name>A0A2P6V175_9CHLO</name>
<evidence type="ECO:0000256" key="3">
    <source>
        <dbReference type="SAM" id="MobiDB-lite"/>
    </source>
</evidence>
<comment type="caution">
    <text evidence="5">The sequence shown here is derived from an EMBL/GenBank/DDBJ whole genome shotgun (WGS) entry which is preliminary data.</text>
</comment>
<proteinExistence type="inferred from homology"/>